<evidence type="ECO:0000259" key="3">
    <source>
        <dbReference type="PROSITE" id="PS51123"/>
    </source>
</evidence>
<comment type="caution">
    <text evidence="4">The sequence shown here is derived from an EMBL/GenBank/DDBJ whole genome shotgun (WGS) entry which is preliminary data.</text>
</comment>
<gene>
    <name evidence="4" type="ORF">LRP49_04505</name>
</gene>
<dbReference type="InterPro" id="IPR006665">
    <property type="entry name" value="OmpA-like"/>
</dbReference>
<keyword evidence="2" id="KW-0732">Signal</keyword>
<dbReference type="RefSeq" id="WP_274140515.1">
    <property type="nucleotide sequence ID" value="NZ_JAJUBB010000002.1"/>
</dbReference>
<dbReference type="PROSITE" id="PS51123">
    <property type="entry name" value="OMPA_2"/>
    <property type="match status" value="1"/>
</dbReference>
<dbReference type="PROSITE" id="PS51257">
    <property type="entry name" value="PROKAR_LIPOPROTEIN"/>
    <property type="match status" value="1"/>
</dbReference>
<feature type="signal peptide" evidence="2">
    <location>
        <begin position="1"/>
        <end position="19"/>
    </location>
</feature>
<protein>
    <submittedName>
        <fullName evidence="4">OmpA family protein</fullName>
    </submittedName>
</protein>
<evidence type="ECO:0000256" key="2">
    <source>
        <dbReference type="SAM" id="SignalP"/>
    </source>
</evidence>
<dbReference type="CDD" id="cd07185">
    <property type="entry name" value="OmpA_C-like"/>
    <property type="match status" value="1"/>
</dbReference>
<evidence type="ECO:0000313" key="5">
    <source>
        <dbReference type="Proteomes" id="UP001149821"/>
    </source>
</evidence>
<dbReference type="Gene3D" id="3.30.1330.60">
    <property type="entry name" value="OmpA-like domain"/>
    <property type="match status" value="1"/>
</dbReference>
<reference evidence="4" key="1">
    <citation type="submission" date="2021-12" db="EMBL/GenBank/DDBJ databases">
        <title>Enterovibrio ZSDZ35 sp. nov. and Enterovibrio ZSDZ42 sp. nov., isolated from coastal seawater in Qingdao.</title>
        <authorList>
            <person name="Zhang P."/>
        </authorList>
    </citation>
    <scope>NUCLEOTIDE SEQUENCE</scope>
    <source>
        <strain evidence="4">ZSDZ35</strain>
    </source>
</reference>
<dbReference type="InterPro" id="IPR050330">
    <property type="entry name" value="Bact_OuterMem_StrucFunc"/>
</dbReference>
<dbReference type="Pfam" id="PF00691">
    <property type="entry name" value="OmpA"/>
    <property type="match status" value="1"/>
</dbReference>
<feature type="chain" id="PRO_5045486209" evidence="2">
    <location>
        <begin position="20"/>
        <end position="199"/>
    </location>
</feature>
<keyword evidence="5" id="KW-1185">Reference proteome</keyword>
<dbReference type="PANTHER" id="PTHR30329:SF21">
    <property type="entry name" value="LIPOPROTEIN YIAD-RELATED"/>
    <property type="match status" value="1"/>
</dbReference>
<dbReference type="SUPFAM" id="SSF103088">
    <property type="entry name" value="OmpA-like"/>
    <property type="match status" value="1"/>
</dbReference>
<proteinExistence type="predicted"/>
<evidence type="ECO:0000256" key="1">
    <source>
        <dbReference type="PROSITE-ProRule" id="PRU00473"/>
    </source>
</evidence>
<evidence type="ECO:0000313" key="4">
    <source>
        <dbReference type="EMBL" id="MDD1780456.1"/>
    </source>
</evidence>
<organism evidence="4 5">
    <name type="scientific">Enterovibrio qingdaonensis</name>
    <dbReference type="NCBI Taxonomy" id="2899818"/>
    <lineage>
        <taxon>Bacteria</taxon>
        <taxon>Pseudomonadati</taxon>
        <taxon>Pseudomonadota</taxon>
        <taxon>Gammaproteobacteria</taxon>
        <taxon>Vibrionales</taxon>
        <taxon>Vibrionaceae</taxon>
        <taxon>Enterovibrio</taxon>
    </lineage>
</organism>
<dbReference type="InterPro" id="IPR036737">
    <property type="entry name" value="OmpA-like_sf"/>
</dbReference>
<name>A0ABT5QHJ7_9GAMM</name>
<dbReference type="Proteomes" id="UP001149821">
    <property type="component" value="Unassembled WGS sequence"/>
</dbReference>
<keyword evidence="1" id="KW-0472">Membrane</keyword>
<feature type="domain" description="OmpA-like" evidence="3">
    <location>
        <begin position="65"/>
        <end position="184"/>
    </location>
</feature>
<accession>A0ABT5QHJ7</accession>
<sequence length="199" mass="22106">MRVIFVTLLFILLSGCSGNKVMPFPEDFAQPSDLRDLDFDGVIQERDACGNTLQGAIVDNHGCAGAKTINKQITLKIQFTNGSSSITPDHLPEIKRVADLLKKYPYTRVTIEGHASARGKANINKWISLKRAKAVAFLLSFEHGINHSRIRAVGYGEEQLLDTADTPEAHERNRRVVANIQGSSKTTPLKWTIYTELED</sequence>
<dbReference type="PANTHER" id="PTHR30329">
    <property type="entry name" value="STATOR ELEMENT OF FLAGELLAR MOTOR COMPLEX"/>
    <property type="match status" value="1"/>
</dbReference>
<dbReference type="EMBL" id="JAJUBB010000002">
    <property type="protein sequence ID" value="MDD1780456.1"/>
    <property type="molecule type" value="Genomic_DNA"/>
</dbReference>